<dbReference type="AlphaFoldDB" id="T0G930"/>
<dbReference type="Proteomes" id="UP000015454">
    <property type="component" value="Unassembled WGS sequence"/>
</dbReference>
<comment type="caution">
    <text evidence="3">The sequence shown here is derived from an EMBL/GenBank/DDBJ whole genome shotgun (WGS) entry which is preliminary data.</text>
</comment>
<feature type="transmembrane region" description="Helical" evidence="1">
    <location>
        <begin position="197"/>
        <end position="216"/>
    </location>
</feature>
<feature type="signal peptide" evidence="2">
    <location>
        <begin position="1"/>
        <end position="21"/>
    </location>
</feature>
<feature type="transmembrane region" description="Helical" evidence="1">
    <location>
        <begin position="159"/>
        <end position="177"/>
    </location>
</feature>
<evidence type="ECO:0000313" key="4">
    <source>
        <dbReference type="Proteomes" id="UP000015454"/>
    </source>
</evidence>
<sequence length="246" mass="27165">MKAKYLSLLTLLLLNFPIASQSFNSTGTDAGFFDSYRLTGGNPLTPNYQNYSPNIRSEVPLTVNGSETSITDRKKERDRLELRRSFLNWHQGLGLLTWGFWLATNLAGERALSHLHREYQPFADFVLLSNPQQNLAAYNLILNASPWTGDPGGNTHKSLAGTTFTLYALTAGLAFLAPSNTLVREPGLTTIFTHKAMIWIHLPAMLALPFLGQEIPKGGPGAAHRMEVVGWTGFAAFTISIATFYF</sequence>
<feature type="transmembrane region" description="Helical" evidence="1">
    <location>
        <begin position="228"/>
        <end position="245"/>
    </location>
</feature>
<feature type="transmembrane region" description="Helical" evidence="1">
    <location>
        <begin position="89"/>
        <end position="108"/>
    </location>
</feature>
<protein>
    <submittedName>
        <fullName evidence="3">Uncharacterized protein</fullName>
    </submittedName>
</protein>
<proteinExistence type="predicted"/>
<feature type="chain" id="PRO_5004575538" evidence="2">
    <location>
        <begin position="22"/>
        <end position="246"/>
    </location>
</feature>
<gene>
    <name evidence="3" type="ORF">LEP1GSC050_1386</name>
</gene>
<accession>T0G930</accession>
<evidence type="ECO:0000256" key="2">
    <source>
        <dbReference type="SAM" id="SignalP"/>
    </source>
</evidence>
<dbReference type="OrthoDB" id="342729at2"/>
<dbReference type="RefSeq" id="WP_010569814.1">
    <property type="nucleotide sequence ID" value="NZ_AHMO02000011.1"/>
</dbReference>
<evidence type="ECO:0000256" key="1">
    <source>
        <dbReference type="SAM" id="Phobius"/>
    </source>
</evidence>
<keyword evidence="2" id="KW-0732">Signal</keyword>
<reference evidence="3" key="1">
    <citation type="submission" date="2013-05" db="EMBL/GenBank/DDBJ databases">
        <authorList>
            <person name="Harkins D.M."/>
            <person name="Durkin A.S."/>
            <person name="Brinkac L.M."/>
            <person name="Haft D.H."/>
            <person name="Selengut J.D."/>
            <person name="Sanka R."/>
            <person name="DePew J."/>
            <person name="Purushe J."/>
            <person name="Hartskeerl R.A."/>
            <person name="Ahmed A."/>
            <person name="van der Linden H."/>
            <person name="Goris M.G.A."/>
            <person name="Vinetz J.M."/>
            <person name="Sutton G.G."/>
            <person name="Nierman W.C."/>
            <person name="Fouts D.E."/>
        </authorList>
    </citation>
    <scope>NUCLEOTIDE SEQUENCE [LARGE SCALE GENOMIC DNA]</scope>
    <source>
        <strain evidence="3">5399</strain>
    </source>
</reference>
<evidence type="ECO:0000313" key="3">
    <source>
        <dbReference type="EMBL" id="EQA43334.1"/>
    </source>
</evidence>
<keyword evidence="4" id="KW-1185">Reference proteome</keyword>
<name>T0G930_9LEPT</name>
<dbReference type="EMBL" id="AHMO02000011">
    <property type="protein sequence ID" value="EQA43334.1"/>
    <property type="molecule type" value="Genomic_DNA"/>
</dbReference>
<keyword evidence="1" id="KW-0472">Membrane</keyword>
<dbReference type="STRING" id="1049789.LEP1GSC050_1386"/>
<keyword evidence="1" id="KW-1133">Transmembrane helix</keyword>
<organism evidence="3 4">
    <name type="scientific">Leptospira broomii serovar Hurstbridge str. 5399</name>
    <dbReference type="NCBI Taxonomy" id="1049789"/>
    <lineage>
        <taxon>Bacteria</taxon>
        <taxon>Pseudomonadati</taxon>
        <taxon>Spirochaetota</taxon>
        <taxon>Spirochaetia</taxon>
        <taxon>Leptospirales</taxon>
        <taxon>Leptospiraceae</taxon>
        <taxon>Leptospira</taxon>
    </lineage>
</organism>
<keyword evidence="1" id="KW-0812">Transmembrane</keyword>